<dbReference type="RefSeq" id="WP_091656768.1">
    <property type="nucleotide sequence ID" value="NZ_FONT01000001.1"/>
</dbReference>
<proteinExistence type="predicted"/>
<dbReference type="OrthoDB" id="2906231at2"/>
<feature type="region of interest" description="Disordered" evidence="1">
    <location>
        <begin position="67"/>
        <end position="88"/>
    </location>
</feature>
<accession>A0A1I1ZX10</accession>
<evidence type="ECO:0000313" key="2">
    <source>
        <dbReference type="EMBL" id="SFE35183.1"/>
    </source>
</evidence>
<sequence length="88" mass="10252">MGALSKNVQKELANALDDKDEAMFVANGKLFSLEVHDTDLADEDIGNLEKEIESYPELKESLQRYLDNPDMKRYTANELKERRYDQRQ</sequence>
<dbReference type="EMBL" id="FONT01000001">
    <property type="protein sequence ID" value="SFE35183.1"/>
    <property type="molecule type" value="Genomic_DNA"/>
</dbReference>
<evidence type="ECO:0000313" key="3">
    <source>
        <dbReference type="Proteomes" id="UP000199516"/>
    </source>
</evidence>
<gene>
    <name evidence="2" type="ORF">SAMN05192532_101445</name>
</gene>
<dbReference type="AlphaFoldDB" id="A0A1I1ZX10"/>
<dbReference type="STRING" id="930128.SAMN05192532_101445"/>
<protein>
    <submittedName>
        <fullName evidence="2">Uncharacterized protein</fullName>
    </submittedName>
</protein>
<organism evidence="2 3">
    <name type="scientific">Alteribacillus iranensis</name>
    <dbReference type="NCBI Taxonomy" id="930128"/>
    <lineage>
        <taxon>Bacteria</taxon>
        <taxon>Bacillati</taxon>
        <taxon>Bacillota</taxon>
        <taxon>Bacilli</taxon>
        <taxon>Bacillales</taxon>
        <taxon>Bacillaceae</taxon>
        <taxon>Alteribacillus</taxon>
    </lineage>
</organism>
<evidence type="ECO:0000256" key="1">
    <source>
        <dbReference type="SAM" id="MobiDB-lite"/>
    </source>
</evidence>
<name>A0A1I1ZX10_9BACI</name>
<reference evidence="2 3" key="1">
    <citation type="submission" date="2016-10" db="EMBL/GenBank/DDBJ databases">
        <authorList>
            <person name="de Groot N.N."/>
        </authorList>
    </citation>
    <scope>NUCLEOTIDE SEQUENCE [LARGE SCALE GENOMIC DNA]</scope>
    <source>
        <strain evidence="2 3">DSM 23995</strain>
    </source>
</reference>
<keyword evidence="3" id="KW-1185">Reference proteome</keyword>
<dbReference type="Proteomes" id="UP000199516">
    <property type="component" value="Unassembled WGS sequence"/>
</dbReference>